<name>A0A543CVD9_9ACTN</name>
<evidence type="ECO:0000313" key="2">
    <source>
        <dbReference type="EMBL" id="TQM01076.1"/>
    </source>
</evidence>
<protein>
    <submittedName>
        <fullName evidence="2">Uncharacterized protein</fullName>
    </submittedName>
</protein>
<evidence type="ECO:0000256" key="1">
    <source>
        <dbReference type="SAM" id="MobiDB-lite"/>
    </source>
</evidence>
<dbReference type="AlphaFoldDB" id="A0A543CVD9"/>
<evidence type="ECO:0000313" key="3">
    <source>
        <dbReference type="Proteomes" id="UP000316096"/>
    </source>
</evidence>
<feature type="region of interest" description="Disordered" evidence="1">
    <location>
        <begin position="166"/>
        <end position="222"/>
    </location>
</feature>
<accession>A0A543CVD9</accession>
<gene>
    <name evidence="2" type="ORF">FB559_6819</name>
</gene>
<reference evidence="2 3" key="1">
    <citation type="submission" date="2019-06" db="EMBL/GenBank/DDBJ databases">
        <title>Sequencing the genomes of 1000 actinobacteria strains.</title>
        <authorList>
            <person name="Klenk H.-P."/>
        </authorList>
    </citation>
    <scope>NUCLEOTIDE SEQUENCE [LARGE SCALE GENOMIC DNA]</scope>
    <source>
        <strain evidence="2 3">DSM 102200</strain>
    </source>
</reference>
<dbReference type="Proteomes" id="UP000316096">
    <property type="component" value="Unassembled WGS sequence"/>
</dbReference>
<dbReference type="EMBL" id="VFOZ01000001">
    <property type="protein sequence ID" value="TQM01076.1"/>
    <property type="molecule type" value="Genomic_DNA"/>
</dbReference>
<comment type="caution">
    <text evidence="2">The sequence shown here is derived from an EMBL/GenBank/DDBJ whole genome shotgun (WGS) entry which is preliminary data.</text>
</comment>
<feature type="compositionally biased region" description="Basic and acidic residues" evidence="1">
    <location>
        <begin position="187"/>
        <end position="208"/>
    </location>
</feature>
<organism evidence="2 3">
    <name type="scientific">Actinoallomurus bryophytorum</name>
    <dbReference type="NCBI Taxonomy" id="1490222"/>
    <lineage>
        <taxon>Bacteria</taxon>
        <taxon>Bacillati</taxon>
        <taxon>Actinomycetota</taxon>
        <taxon>Actinomycetes</taxon>
        <taxon>Streptosporangiales</taxon>
        <taxon>Thermomonosporaceae</taxon>
        <taxon>Actinoallomurus</taxon>
    </lineage>
</organism>
<feature type="compositionally biased region" description="Pro residues" evidence="1">
    <location>
        <begin position="171"/>
        <end position="180"/>
    </location>
</feature>
<sequence length="370" mass="40735">MVRTFVSGQVHVHYRQIYVESGEDYPELKACFAGQSNGLCGAASPGALFLTTGLHTGSIGFTVELHEGPPPLDEVWEEVVEASFTPASARVALVEWGDEATWDLDLARTSYRVRYCALGMDAAHSADTRREDEPEIDRYLLQFWPAAPEPDRVVRQTSESAAYWHGVARDIPPPPPPPTPQELAEAELQRRREQKRQEEERRRARELRTWGGRPPSERLSGVTGNAGAVARLDRDLAEAIAAADPVTQRAIARWAAHRAYAEAGLTDLDWVTPALDALDQGRDLPPPFEDRARVWETLFADPRVRRTTVTSIGTGTRNASQQAMAVPALFAAVRDEPLRAALDALSAATAAFGRDGYEALFTELRGVFGL</sequence>
<keyword evidence="3" id="KW-1185">Reference proteome</keyword>
<dbReference type="RefSeq" id="WP_221640313.1">
    <property type="nucleotide sequence ID" value="NZ_VFOZ01000001.1"/>
</dbReference>
<proteinExistence type="predicted"/>